<dbReference type="PANTHER" id="PTHR47964">
    <property type="entry name" value="ATP-DEPENDENT DNA HELICASE HOMOLOG RECG, CHLOROPLASTIC"/>
    <property type="match status" value="1"/>
</dbReference>
<evidence type="ECO:0000256" key="8">
    <source>
        <dbReference type="SAM" id="MobiDB-lite"/>
    </source>
</evidence>
<dbReference type="InterPro" id="IPR014001">
    <property type="entry name" value="Helicase_ATP-bd"/>
</dbReference>
<dbReference type="Gene3D" id="2.40.50.140">
    <property type="entry name" value="Nucleic acid-binding proteins"/>
    <property type="match status" value="1"/>
</dbReference>
<dbReference type="RefSeq" id="WP_034717776.1">
    <property type="nucleotide sequence ID" value="NZ_AWQS01000120.1"/>
</dbReference>
<dbReference type="OrthoDB" id="9804325at2"/>
<feature type="compositionally biased region" description="Acidic residues" evidence="8">
    <location>
        <begin position="516"/>
        <end position="525"/>
    </location>
</feature>
<keyword evidence="12" id="KW-1185">Reference proteome</keyword>
<dbReference type="PANTHER" id="PTHR47964:SF1">
    <property type="entry name" value="ATP-DEPENDENT DNA HELICASE HOMOLOG RECG, CHLOROPLASTIC"/>
    <property type="match status" value="1"/>
</dbReference>
<evidence type="ECO:0000256" key="3">
    <source>
        <dbReference type="ARBA" id="ARBA00022801"/>
    </source>
</evidence>
<evidence type="ECO:0000256" key="5">
    <source>
        <dbReference type="ARBA" id="ARBA00022840"/>
    </source>
</evidence>
<organism evidence="11 12">
    <name type="scientific">Intrasporangium chromatireducens Q5-1</name>
    <dbReference type="NCBI Taxonomy" id="584657"/>
    <lineage>
        <taxon>Bacteria</taxon>
        <taxon>Bacillati</taxon>
        <taxon>Actinomycetota</taxon>
        <taxon>Actinomycetes</taxon>
        <taxon>Micrococcales</taxon>
        <taxon>Intrasporangiaceae</taxon>
        <taxon>Intrasporangium</taxon>
    </lineage>
</organism>
<dbReference type="GO" id="GO:0016787">
    <property type="term" value="F:hydrolase activity"/>
    <property type="evidence" value="ECO:0007669"/>
    <property type="project" value="UniProtKB-KW"/>
</dbReference>
<name>W9GN79_9MICO</name>
<dbReference type="SMART" id="SM00487">
    <property type="entry name" value="DEXDc"/>
    <property type="match status" value="1"/>
</dbReference>
<dbReference type="InterPro" id="IPR011545">
    <property type="entry name" value="DEAD/DEAH_box_helicase_dom"/>
</dbReference>
<dbReference type="Gene3D" id="3.40.50.300">
    <property type="entry name" value="P-loop containing nucleotide triphosphate hydrolases"/>
    <property type="match status" value="2"/>
</dbReference>
<dbReference type="GO" id="GO:0003678">
    <property type="term" value="F:DNA helicase activity"/>
    <property type="evidence" value="ECO:0007669"/>
    <property type="project" value="TreeGrafter"/>
</dbReference>
<evidence type="ECO:0000313" key="11">
    <source>
        <dbReference type="EMBL" id="EWT05359.1"/>
    </source>
</evidence>
<keyword evidence="5" id="KW-0067">ATP-binding</keyword>
<dbReference type="InterPro" id="IPR001650">
    <property type="entry name" value="Helicase_C-like"/>
</dbReference>
<gene>
    <name evidence="11" type="ORF">N864_05165</name>
</gene>
<dbReference type="CDD" id="cd17992">
    <property type="entry name" value="DEXHc_RecG"/>
    <property type="match status" value="1"/>
</dbReference>
<evidence type="ECO:0000256" key="1">
    <source>
        <dbReference type="ARBA" id="ARBA00022741"/>
    </source>
</evidence>
<protein>
    <submittedName>
        <fullName evidence="11">ATP-dependent DNA helicase RecG</fullName>
    </submittedName>
</protein>
<dbReference type="SUPFAM" id="SSF50249">
    <property type="entry name" value="Nucleic acid-binding proteins"/>
    <property type="match status" value="1"/>
</dbReference>
<dbReference type="InterPro" id="IPR033454">
    <property type="entry name" value="RecG_wedge"/>
</dbReference>
<evidence type="ECO:0000313" key="12">
    <source>
        <dbReference type="Proteomes" id="UP000019494"/>
    </source>
</evidence>
<dbReference type="Pfam" id="PF17191">
    <property type="entry name" value="RecG_wedge"/>
    <property type="match status" value="1"/>
</dbReference>
<dbReference type="PATRIC" id="fig|584657.3.peg.2759"/>
<evidence type="ECO:0000256" key="4">
    <source>
        <dbReference type="ARBA" id="ARBA00022806"/>
    </source>
</evidence>
<dbReference type="PROSITE" id="PS51192">
    <property type="entry name" value="HELICASE_ATP_BIND_1"/>
    <property type="match status" value="1"/>
</dbReference>
<reference evidence="12" key="1">
    <citation type="submission" date="2013-08" db="EMBL/GenBank/DDBJ databases">
        <title>Intrasporangium oryzae NRRL B-24470.</title>
        <authorList>
            <person name="Liu H."/>
            <person name="Wang G."/>
        </authorList>
    </citation>
    <scope>NUCLEOTIDE SEQUENCE [LARGE SCALE GENOMIC DNA]</scope>
    <source>
        <strain evidence="12">Q5-1</strain>
    </source>
</reference>
<comment type="caution">
    <text evidence="11">The sequence shown here is derived from an EMBL/GenBank/DDBJ whole genome shotgun (WGS) entry which is preliminary data.</text>
</comment>
<dbReference type="SMART" id="SM00490">
    <property type="entry name" value="HELICc"/>
    <property type="match status" value="1"/>
</dbReference>
<dbReference type="GO" id="GO:0006281">
    <property type="term" value="P:DNA repair"/>
    <property type="evidence" value="ECO:0007669"/>
    <property type="project" value="UniProtKB-KW"/>
</dbReference>
<dbReference type="Proteomes" id="UP000019494">
    <property type="component" value="Unassembled WGS sequence"/>
</dbReference>
<accession>W9GN79</accession>
<keyword evidence="3" id="KW-0378">Hydrolase</keyword>
<dbReference type="SUPFAM" id="SSF52540">
    <property type="entry name" value="P-loop containing nucleoside triphosphate hydrolases"/>
    <property type="match status" value="2"/>
</dbReference>
<sequence length="740" mass="80127">MVAVTEETALSKLVRKGHAEQLARTKGLHTVGDLLDYAPRRYLQPGQLTDLSQLRPEEEVMVVAEVARSSSRPMRGRKGKLLTVVLSDGRGHELDLTFFSSYGHEQKLQPGARGFFAGTVGDYRHRLQLTHPDYELFSSGEDAAQLVEHYRTHQIPVYSATGKIYSFTIRRMVELALDSVDRVREPVPAHVREQRRLMTRAEALELVHRPRLDDQPWRGLARLKYDEALTLQTILAQRRHAAEAVPATPRLPRPGGLLAAFDERLPFELTAGQREIGKVLAEELGSDRPMNRLLQGEVGSGKTIVALRAMLAAIDAGGQAALLAPTEVLAAQHLRSITAMLGDLAEGGMLGGSDIGTKVALLTGSQSAAARKRSLLDAASGEAGIVVGTHALIQKHVQFADLALVVVDEQHRFGVEQRDALREKAARPPHVLVMTATPIPRTVAMTVFGDMETSTLRELPRGRSPITTHVVDAEKPGWVDRTWQRVAEEVAAGHQAYVVCPRIGDLEPGSPGAGDSTDEEASDWDVAPDEGAEARELTGVHVMAEQLRANPALAGCRIAVLHGRLDPETKDQTMRAFGAGEIDVLVATTVIEVGVDVPNASVMVVVDADRFGISQLHQLRGRVGRGSVPGLCLLMTQSPGPAALERLDAVAGTTDGFELARLDLTFRREGDVLGARQSGGGNSVRHLRLGRREDEQIIADAREDAFAIVAADPTLAEHPDLAAAVATRLDEEQAAFLERG</sequence>
<dbReference type="PROSITE" id="PS51194">
    <property type="entry name" value="HELICASE_CTER"/>
    <property type="match status" value="1"/>
</dbReference>
<keyword evidence="4 11" id="KW-0347">Helicase</keyword>
<keyword evidence="2" id="KW-0227">DNA damage</keyword>
<keyword evidence="7" id="KW-0234">DNA repair</keyword>
<feature type="region of interest" description="Disordered" evidence="8">
    <location>
        <begin position="506"/>
        <end position="525"/>
    </location>
</feature>
<dbReference type="GO" id="GO:0003677">
    <property type="term" value="F:DNA binding"/>
    <property type="evidence" value="ECO:0007669"/>
    <property type="project" value="UniProtKB-KW"/>
</dbReference>
<evidence type="ECO:0000259" key="9">
    <source>
        <dbReference type="PROSITE" id="PS51192"/>
    </source>
</evidence>
<keyword evidence="6" id="KW-0238">DNA-binding</keyword>
<proteinExistence type="predicted"/>
<feature type="domain" description="Helicase ATP-binding" evidence="9">
    <location>
        <begin position="283"/>
        <end position="456"/>
    </location>
</feature>
<keyword evidence="1" id="KW-0547">Nucleotide-binding</keyword>
<dbReference type="InterPro" id="IPR027417">
    <property type="entry name" value="P-loop_NTPase"/>
</dbReference>
<dbReference type="Pfam" id="PF00270">
    <property type="entry name" value="DEAD"/>
    <property type="match status" value="1"/>
</dbReference>
<dbReference type="EMBL" id="AWQS01000120">
    <property type="protein sequence ID" value="EWT05359.1"/>
    <property type="molecule type" value="Genomic_DNA"/>
</dbReference>
<evidence type="ECO:0000256" key="2">
    <source>
        <dbReference type="ARBA" id="ARBA00022763"/>
    </source>
</evidence>
<dbReference type="CDD" id="cd04488">
    <property type="entry name" value="RecG_wedge_OBF"/>
    <property type="match status" value="1"/>
</dbReference>
<evidence type="ECO:0000259" key="10">
    <source>
        <dbReference type="PROSITE" id="PS51194"/>
    </source>
</evidence>
<dbReference type="InterPro" id="IPR047112">
    <property type="entry name" value="RecG/Mfd"/>
</dbReference>
<dbReference type="InterPro" id="IPR012340">
    <property type="entry name" value="NA-bd_OB-fold"/>
</dbReference>
<dbReference type="AlphaFoldDB" id="W9GN79"/>
<feature type="domain" description="Helicase C-terminal" evidence="10">
    <location>
        <begin position="516"/>
        <end position="665"/>
    </location>
</feature>
<evidence type="ECO:0000256" key="6">
    <source>
        <dbReference type="ARBA" id="ARBA00023125"/>
    </source>
</evidence>
<dbReference type="GO" id="GO:0005524">
    <property type="term" value="F:ATP binding"/>
    <property type="evidence" value="ECO:0007669"/>
    <property type="project" value="UniProtKB-KW"/>
</dbReference>
<evidence type="ECO:0000256" key="7">
    <source>
        <dbReference type="ARBA" id="ARBA00023204"/>
    </source>
</evidence>
<dbReference type="Pfam" id="PF00271">
    <property type="entry name" value="Helicase_C"/>
    <property type="match status" value="1"/>
</dbReference>